<evidence type="ECO:0008006" key="4">
    <source>
        <dbReference type="Google" id="ProtNLM"/>
    </source>
</evidence>
<feature type="compositionally biased region" description="Acidic residues" evidence="1">
    <location>
        <begin position="538"/>
        <end position="556"/>
    </location>
</feature>
<dbReference type="EMBL" id="JAUEPS010000009">
    <property type="protein sequence ID" value="KAK0462330.1"/>
    <property type="molecule type" value="Genomic_DNA"/>
</dbReference>
<keyword evidence="3" id="KW-1185">Reference proteome</keyword>
<sequence length="739" mass="83978">MQTTFESSSRSLPPHLTCHESGLLFVLHRPRRLYPCSMPTLLSLPAELIEETALYVACSTLEGRPNSIRSFRLTCKAINNVFLSIFKRKFSHSAVARRSFEPTSKEYRQLLQLYDDSLQFIEERRGLDGREPVDADHMSTEEVLWVLTFMCLDDDGANTLQLNTVGAYEWIHELVTKRLYDGASDNGGWPLDNCKNSLALWVFWSLSTKERILSEPEDVSDRIVNLILPFVTIPFRYAMAFAPPNHFTLPLVSQSADFSNANASARIPFRTRQTHLLSVLTPHGPFPIYRSTDPIWLQVYFTRRIEITWPLITAAAKLLYFARRERYALGMIPTLPRDRTDAIQRRMTGVTQADIIEINRNRWGGPNGKDGGTKLPDTVTSVGPDGIDERLQASRLYDADWYRLRLCGNVWNNSHGDDDEIWRRVKLGKNMLVRRGSGTRRLKFRRGDVYTLGSLTGLWAGRMLIPNEQALAQLLMIQNPNPHQHNGHPVPLPAGFDEMLLSLTRRPMYMRLQEFVSYAGGDVVPSGARGPQPLSFYEDAEGDEEEEEDEDADDSPVPEITDQRLLEEFDQGLQNAYFPDGVTEESFKGTYDGTGMRMNCGGEEYVYHKLGGTQHDPDSCVGCAMREKQRMPAWAEEEHPADTVLLPPCTGVQDVIVTGSTDDRHGQAWNHYTYYGRVRRWDGMIGILRVSRDRGLGKWFFYGYIVGGKNFVGNWRITHEDPGMPTVEGAFCLSKVTEE</sequence>
<dbReference type="GeneID" id="85355876"/>
<dbReference type="Proteomes" id="UP001175211">
    <property type="component" value="Unassembled WGS sequence"/>
</dbReference>
<proteinExistence type="predicted"/>
<evidence type="ECO:0000313" key="3">
    <source>
        <dbReference type="Proteomes" id="UP001175211"/>
    </source>
</evidence>
<accession>A0AA39TXH0</accession>
<gene>
    <name evidence="2" type="ORF">EV420DRAFT_1524025</name>
</gene>
<organism evidence="2 3">
    <name type="scientific">Armillaria tabescens</name>
    <name type="common">Ringless honey mushroom</name>
    <name type="synonym">Agaricus tabescens</name>
    <dbReference type="NCBI Taxonomy" id="1929756"/>
    <lineage>
        <taxon>Eukaryota</taxon>
        <taxon>Fungi</taxon>
        <taxon>Dikarya</taxon>
        <taxon>Basidiomycota</taxon>
        <taxon>Agaricomycotina</taxon>
        <taxon>Agaricomycetes</taxon>
        <taxon>Agaricomycetidae</taxon>
        <taxon>Agaricales</taxon>
        <taxon>Marasmiineae</taxon>
        <taxon>Physalacriaceae</taxon>
        <taxon>Desarmillaria</taxon>
    </lineage>
</organism>
<evidence type="ECO:0000256" key="1">
    <source>
        <dbReference type="SAM" id="MobiDB-lite"/>
    </source>
</evidence>
<reference evidence="2" key="1">
    <citation type="submission" date="2023-06" db="EMBL/GenBank/DDBJ databases">
        <authorList>
            <consortium name="Lawrence Berkeley National Laboratory"/>
            <person name="Ahrendt S."/>
            <person name="Sahu N."/>
            <person name="Indic B."/>
            <person name="Wong-Bajracharya J."/>
            <person name="Merenyi Z."/>
            <person name="Ke H.-M."/>
            <person name="Monk M."/>
            <person name="Kocsube S."/>
            <person name="Drula E."/>
            <person name="Lipzen A."/>
            <person name="Balint B."/>
            <person name="Henrissat B."/>
            <person name="Andreopoulos B."/>
            <person name="Martin F.M."/>
            <person name="Harder C.B."/>
            <person name="Rigling D."/>
            <person name="Ford K.L."/>
            <person name="Foster G.D."/>
            <person name="Pangilinan J."/>
            <person name="Papanicolaou A."/>
            <person name="Barry K."/>
            <person name="LaButti K."/>
            <person name="Viragh M."/>
            <person name="Koriabine M."/>
            <person name="Yan M."/>
            <person name="Riley R."/>
            <person name="Champramary S."/>
            <person name="Plett K.L."/>
            <person name="Tsai I.J."/>
            <person name="Slot J."/>
            <person name="Sipos G."/>
            <person name="Plett J."/>
            <person name="Nagy L.G."/>
            <person name="Grigoriev I.V."/>
        </authorList>
    </citation>
    <scope>NUCLEOTIDE SEQUENCE</scope>
    <source>
        <strain evidence="2">CCBAS 213</strain>
    </source>
</reference>
<name>A0AA39TXH0_ARMTA</name>
<feature type="region of interest" description="Disordered" evidence="1">
    <location>
        <begin position="522"/>
        <end position="558"/>
    </location>
</feature>
<dbReference type="RefSeq" id="XP_060333942.1">
    <property type="nucleotide sequence ID" value="XM_060472328.1"/>
</dbReference>
<evidence type="ECO:0000313" key="2">
    <source>
        <dbReference type="EMBL" id="KAK0462330.1"/>
    </source>
</evidence>
<comment type="caution">
    <text evidence="2">The sequence shown here is derived from an EMBL/GenBank/DDBJ whole genome shotgun (WGS) entry which is preliminary data.</text>
</comment>
<dbReference type="AlphaFoldDB" id="A0AA39TXH0"/>
<protein>
    <recommendedName>
        <fullName evidence="4">F-box domain-containing protein</fullName>
    </recommendedName>
</protein>